<dbReference type="OrthoDB" id="9790710at2"/>
<dbReference type="STRING" id="933059.SAMN04488103_101455"/>
<feature type="domain" description="Glycosyl transferase family 1" evidence="3">
    <location>
        <begin position="244"/>
        <end position="387"/>
    </location>
</feature>
<reference evidence="4 5" key="1">
    <citation type="submission" date="2016-10" db="EMBL/GenBank/DDBJ databases">
        <authorList>
            <person name="de Groot N.N."/>
        </authorList>
    </citation>
    <scope>NUCLEOTIDE SEQUENCE [LARGE SCALE GENOMIC DNA]</scope>
    <source>
        <strain evidence="4 5">DSM 3857</strain>
    </source>
</reference>
<proteinExistence type="predicted"/>
<dbReference type="EMBL" id="FOCE01000001">
    <property type="protein sequence ID" value="SEM55280.1"/>
    <property type="molecule type" value="Genomic_DNA"/>
</dbReference>
<protein>
    <submittedName>
        <fullName evidence="4">Glycosyltransferase involved in cell wall bisynthesis</fullName>
    </submittedName>
</protein>
<dbReference type="InterPro" id="IPR001296">
    <property type="entry name" value="Glyco_trans_1"/>
</dbReference>
<sequence>MTAPRSVRLLLIAEAANPEWVSVPLVGWSMARALAARHQAHIVTQLRNREAFLRAGLIEGQEFTAIDTEAIDGRVWRMAKALRLGEKGAWQALTALSSLTYRYFERQVWRRFGPQIEAGAFDIVHRITPLTPTAVSTLAPRCRQAGVGFVLGPLNGGAPWPKGFAGAQRREREFLMPLRQAYKLQPGYRAMLAASDLILCGSRDTQGDIPAAYQGKTRLMAENGIDLARFPEPPPRVPSQVLRACFVGRLVPYKGCDMVLEAALPYLATGQMVLDIAGTGPEEQRLRDYVAAQGLGAAVRFHGWVDHRKVREIFAGADLFTFPSIREFGGGVVLEAMACRCVPVVADHAGPSELVDAAVGYKLPVSGGRAGLIEALRAQIGAVLADRARLTQQAETGYRRVLEQYTWQAKAETITRLYAEALPRLF</sequence>
<keyword evidence="1" id="KW-0328">Glycosyltransferase</keyword>
<dbReference type="Gene3D" id="3.40.50.2000">
    <property type="entry name" value="Glycogen Phosphorylase B"/>
    <property type="match status" value="2"/>
</dbReference>
<keyword evidence="2 4" id="KW-0808">Transferase</keyword>
<dbReference type="Pfam" id="PF00534">
    <property type="entry name" value="Glycos_transf_1"/>
    <property type="match status" value="1"/>
</dbReference>
<dbReference type="SUPFAM" id="SSF53756">
    <property type="entry name" value="UDP-Glycosyltransferase/glycogen phosphorylase"/>
    <property type="match status" value="1"/>
</dbReference>
<evidence type="ECO:0000256" key="1">
    <source>
        <dbReference type="ARBA" id="ARBA00022676"/>
    </source>
</evidence>
<accession>A0A1H7ZA42</accession>
<keyword evidence="5" id="KW-1185">Reference proteome</keyword>
<dbReference type="PANTHER" id="PTHR12526">
    <property type="entry name" value="GLYCOSYLTRANSFERASE"/>
    <property type="match status" value="1"/>
</dbReference>
<dbReference type="RefSeq" id="WP_091296168.1">
    <property type="nucleotide sequence ID" value="NZ_FOCE01000001.1"/>
</dbReference>
<name>A0A1H7ZA42_9RHOB</name>
<dbReference type="CDD" id="cd03801">
    <property type="entry name" value="GT4_PimA-like"/>
    <property type="match status" value="1"/>
</dbReference>
<gene>
    <name evidence="4" type="ORF">SAMN04488103_101455</name>
</gene>
<organism evidence="4 5">
    <name type="scientific">Gemmobacter aquatilis</name>
    <dbReference type="NCBI Taxonomy" id="933059"/>
    <lineage>
        <taxon>Bacteria</taxon>
        <taxon>Pseudomonadati</taxon>
        <taxon>Pseudomonadota</taxon>
        <taxon>Alphaproteobacteria</taxon>
        <taxon>Rhodobacterales</taxon>
        <taxon>Paracoccaceae</taxon>
        <taxon>Gemmobacter</taxon>
    </lineage>
</organism>
<dbReference type="Proteomes" id="UP000198761">
    <property type="component" value="Unassembled WGS sequence"/>
</dbReference>
<dbReference type="PANTHER" id="PTHR12526:SF510">
    <property type="entry name" value="D-INOSITOL 3-PHOSPHATE GLYCOSYLTRANSFERASE"/>
    <property type="match status" value="1"/>
</dbReference>
<evidence type="ECO:0000313" key="5">
    <source>
        <dbReference type="Proteomes" id="UP000198761"/>
    </source>
</evidence>
<evidence type="ECO:0000256" key="2">
    <source>
        <dbReference type="ARBA" id="ARBA00022679"/>
    </source>
</evidence>
<dbReference type="GO" id="GO:0016757">
    <property type="term" value="F:glycosyltransferase activity"/>
    <property type="evidence" value="ECO:0007669"/>
    <property type="project" value="UniProtKB-KW"/>
</dbReference>
<evidence type="ECO:0000313" key="4">
    <source>
        <dbReference type="EMBL" id="SEM55280.1"/>
    </source>
</evidence>
<dbReference type="AlphaFoldDB" id="A0A1H7ZA42"/>
<evidence type="ECO:0000259" key="3">
    <source>
        <dbReference type="Pfam" id="PF00534"/>
    </source>
</evidence>